<dbReference type="SUPFAM" id="SSF52540">
    <property type="entry name" value="P-loop containing nucleoside triphosphate hydrolases"/>
    <property type="match status" value="2"/>
</dbReference>
<feature type="transmembrane region" description="Helical" evidence="10">
    <location>
        <begin position="403"/>
        <end position="424"/>
    </location>
</feature>
<sequence length="1580" mass="172736">MFLFWIQFKALTWKNWIILLKSPFVSILRCLLLPVAYGVFLSFAATLLHRLNNFGIGTPAPINALVEGFQGTNVLYWADGRTSSSATSPSPRNIIDRLTTDFTARQLAQVKMVDDPTTIPQLCPQNFHGLSNCYAAIVFNDLDSSVARAGVNYTIIADAGLTAIDIMNHASDVETRILPLQWAIDKAIIELDTGVPQLTPLELPYAIQTNAQQWTAIRLSYNRGIREIIALAFFLTFSGIAYQIPGSVASERALLITEHMKAMGLLDSARIISWHFSVSITYIPGWLVVALLWRHFIFVETSPVLIVAVHLLLGLSLGSWSFFVAVPFKQSPQLAAVVSSFLGILLAIMGLVIKSSSPALTVFLSMIFPPSFYIFALKAICGYENHSMPTDAMRGDPDSNMQLAPLLLAAVINIFLWPYLAILFERYLYDTGVPYKSPLQGTHIKAPSNNAITIRNLTKIYSTSAFHSKGDVTAVSNLDLDIPQRGIFVMLGSNGAGKSTSLSIMAGLSSITSGSVTFAGGQSRPPRGVLGIVPQKNVLFPDLTCLQTLKVWRAVKYTKKSRHEEEDLKQLLIDCDLEKKINANADTLSGGQKRKLQLAIGLLGGSSIVLVDECTSGVDPLSRRALWKTLTAFKDDRCIVFTTHFLDEADLLGDHIAILAAPGKVVTSGSPVSLKRELGEGYSVQVTFGDSKNADQLYGYSSSSFQILHAVRRIAPDAYVTNPSPSISIYHLRTKDNEIVGSVLHLMEEEVQKNSVKSYDILGTTIEDIFLKVMSENDVKGSNWTARHSPSSSLDSLSVIHAPAPMMDLPDGKPVSPFRQAFTIFHKRLLIARRSWTTPLLAAVIAITGATIPLTFIAGHQQVCVPKATNTTAMPLFLPLSPLGLAGGSNPPMVVSPPGLLAGLGPITSDLLVTNALDKDEFMSDIEDWTANFTLGGVLLNPNDGEAMIAWEGSPPGIRAPAMLNMASNLLYHRALNIVSDGTSPSALPSLIFSSYSTFAKVSAADTLMYIRWVFFFGAVMAVYPAFFSLYVAKERRSSIQAMQLSNGLTNPIGLWLGHLMFDMITSVFLSTVIIIIFAAVTDQFHGLGFLWLVFVLYGVAASLFSYALSLMVDSPLAAFALAAGYQFFMFVIYVSSYLLVFTFGKISDSDKLTTLIHFTTSFLSPVDSVIRAALVSLNLFSLLCEGSDIVSQGSLLSLKHFGGPILYLILSSIFYLALLVWVDSGSRYPRPLKRRQLPATTSLMDGMDMPREEFNEASGKFDRVTEKDLLRLVNVSKSFHGKQVTDDVNLSIPRDSIFALLGPNGAGKTTTFNIIRGDIVPDTGDVYIDDASIVCNPRQARLSLGVCPQFTAIDDQLTVREHLFIYGRLKGLDREPQLESSINAILDGTSLTQYADRLASNLSGGNQRKLALGIALLGNPPVVLIDEFSTGVDPRMKRDMWKTLRRIAVGKAIVITTHSMEEASALATNVGILAKRILALGTIAQLSERYATYEVHFTCRTRDAQIKALSLMSKIPGSRRADDVATRFEIPISSGYSLANLFTTLSTNGDFMEYTVERASLESIFLKVVKENNVREEGQ</sequence>
<accession>A0A8H5EUR5</accession>
<keyword evidence="6" id="KW-0547">Nucleotide-binding</keyword>
<dbReference type="EMBL" id="JAACJJ010000056">
    <property type="protein sequence ID" value="KAF5312778.1"/>
    <property type="molecule type" value="Genomic_DNA"/>
</dbReference>
<evidence type="ECO:0000256" key="10">
    <source>
        <dbReference type="SAM" id="Phobius"/>
    </source>
</evidence>
<organism evidence="12 13">
    <name type="scientific">Psilocybe cf. subviscida</name>
    <dbReference type="NCBI Taxonomy" id="2480587"/>
    <lineage>
        <taxon>Eukaryota</taxon>
        <taxon>Fungi</taxon>
        <taxon>Dikarya</taxon>
        <taxon>Basidiomycota</taxon>
        <taxon>Agaricomycotina</taxon>
        <taxon>Agaricomycetes</taxon>
        <taxon>Agaricomycetidae</taxon>
        <taxon>Agaricales</taxon>
        <taxon>Agaricineae</taxon>
        <taxon>Strophariaceae</taxon>
        <taxon>Psilocybe</taxon>
    </lineage>
</organism>
<feature type="domain" description="ABC transporter" evidence="11">
    <location>
        <begin position="452"/>
        <end position="686"/>
    </location>
</feature>
<feature type="domain" description="ABC transporter" evidence="11">
    <location>
        <begin position="1271"/>
        <end position="1500"/>
    </location>
</feature>
<feature type="transmembrane region" description="Helical" evidence="10">
    <location>
        <begin position="1117"/>
        <end position="1143"/>
    </location>
</feature>
<keyword evidence="3" id="KW-0813">Transport</keyword>
<feature type="transmembrane region" description="Helical" evidence="10">
    <location>
        <begin position="1010"/>
        <end position="1032"/>
    </location>
</feature>
<feature type="transmembrane region" description="Helical" evidence="10">
    <location>
        <begin position="1053"/>
        <end position="1081"/>
    </location>
</feature>
<dbReference type="GO" id="GO:0005524">
    <property type="term" value="F:ATP binding"/>
    <property type="evidence" value="ECO:0007669"/>
    <property type="project" value="UniProtKB-KW"/>
</dbReference>
<dbReference type="Pfam" id="PF00005">
    <property type="entry name" value="ABC_tran"/>
    <property type="match status" value="2"/>
</dbReference>
<feature type="transmembrane region" description="Helical" evidence="10">
    <location>
        <begin position="1087"/>
        <end position="1110"/>
    </location>
</feature>
<comment type="subcellular location">
    <subcellularLocation>
        <location evidence="1">Membrane</location>
        <topology evidence="1">Multi-pass membrane protein</topology>
    </subcellularLocation>
</comment>
<keyword evidence="7" id="KW-0067">ATP-binding</keyword>
<dbReference type="OrthoDB" id="8061355at2759"/>
<evidence type="ECO:0000259" key="11">
    <source>
        <dbReference type="PROSITE" id="PS50893"/>
    </source>
</evidence>
<name>A0A8H5EUR5_9AGAR</name>
<dbReference type="PROSITE" id="PS00211">
    <property type="entry name" value="ABC_TRANSPORTER_1"/>
    <property type="match status" value="2"/>
</dbReference>
<feature type="transmembrane region" description="Helical" evidence="10">
    <location>
        <begin position="1206"/>
        <end position="1223"/>
    </location>
</feature>
<evidence type="ECO:0000256" key="5">
    <source>
        <dbReference type="ARBA" id="ARBA00022737"/>
    </source>
</evidence>
<reference evidence="12 13" key="1">
    <citation type="journal article" date="2020" name="ISME J.">
        <title>Uncovering the hidden diversity of litter-decomposition mechanisms in mushroom-forming fungi.</title>
        <authorList>
            <person name="Floudas D."/>
            <person name="Bentzer J."/>
            <person name="Ahren D."/>
            <person name="Johansson T."/>
            <person name="Persson P."/>
            <person name="Tunlid A."/>
        </authorList>
    </citation>
    <scope>NUCLEOTIDE SEQUENCE [LARGE SCALE GENOMIC DNA]</scope>
    <source>
        <strain evidence="12 13">CBS 101986</strain>
    </source>
</reference>
<dbReference type="PANTHER" id="PTHR19229:SF36">
    <property type="entry name" value="ATP-BINDING CASSETTE SUB-FAMILY A MEMBER 2"/>
    <property type="match status" value="1"/>
</dbReference>
<dbReference type="Gene3D" id="3.40.50.300">
    <property type="entry name" value="P-loop containing nucleotide triphosphate hydrolases"/>
    <property type="match status" value="2"/>
</dbReference>
<evidence type="ECO:0000313" key="12">
    <source>
        <dbReference type="EMBL" id="KAF5312778.1"/>
    </source>
</evidence>
<feature type="transmembrane region" description="Helical" evidence="10">
    <location>
        <begin position="24"/>
        <end position="48"/>
    </location>
</feature>
<feature type="transmembrane region" description="Helical" evidence="10">
    <location>
        <begin position="360"/>
        <end position="383"/>
    </location>
</feature>
<comment type="caution">
    <text evidence="12">The sequence shown here is derived from an EMBL/GenBank/DDBJ whole genome shotgun (WGS) entry which is preliminary data.</text>
</comment>
<evidence type="ECO:0000256" key="7">
    <source>
        <dbReference type="ARBA" id="ARBA00022840"/>
    </source>
</evidence>
<evidence type="ECO:0000256" key="1">
    <source>
        <dbReference type="ARBA" id="ARBA00004141"/>
    </source>
</evidence>
<evidence type="ECO:0000256" key="2">
    <source>
        <dbReference type="ARBA" id="ARBA00008869"/>
    </source>
</evidence>
<evidence type="ECO:0000256" key="3">
    <source>
        <dbReference type="ARBA" id="ARBA00022448"/>
    </source>
</evidence>
<feature type="transmembrane region" description="Helical" evidence="10">
    <location>
        <begin position="271"/>
        <end position="293"/>
    </location>
</feature>
<proteinExistence type="inferred from homology"/>
<feature type="transmembrane region" description="Helical" evidence="10">
    <location>
        <begin position="836"/>
        <end position="858"/>
    </location>
</feature>
<dbReference type="PROSITE" id="PS50893">
    <property type="entry name" value="ABC_TRANSPORTER_2"/>
    <property type="match status" value="2"/>
</dbReference>
<dbReference type="GO" id="GO:0140359">
    <property type="term" value="F:ABC-type transporter activity"/>
    <property type="evidence" value="ECO:0007669"/>
    <property type="project" value="InterPro"/>
</dbReference>
<dbReference type="PANTHER" id="PTHR19229">
    <property type="entry name" value="ATP-BINDING CASSETTE TRANSPORTER SUBFAMILY A ABCA"/>
    <property type="match status" value="1"/>
</dbReference>
<keyword evidence="8 10" id="KW-1133">Transmembrane helix</keyword>
<evidence type="ECO:0000313" key="13">
    <source>
        <dbReference type="Proteomes" id="UP000567179"/>
    </source>
</evidence>
<dbReference type="InterPro" id="IPR017871">
    <property type="entry name" value="ABC_transporter-like_CS"/>
</dbReference>
<dbReference type="GO" id="GO:0016887">
    <property type="term" value="F:ATP hydrolysis activity"/>
    <property type="evidence" value="ECO:0007669"/>
    <property type="project" value="InterPro"/>
</dbReference>
<dbReference type="InterPro" id="IPR027417">
    <property type="entry name" value="P-loop_NTPase"/>
</dbReference>
<keyword evidence="4 10" id="KW-0812">Transmembrane</keyword>
<evidence type="ECO:0000256" key="6">
    <source>
        <dbReference type="ARBA" id="ARBA00022741"/>
    </source>
</evidence>
<dbReference type="CDD" id="cd03263">
    <property type="entry name" value="ABC_subfamily_A"/>
    <property type="match status" value="2"/>
</dbReference>
<feature type="transmembrane region" description="Helical" evidence="10">
    <location>
        <begin position="305"/>
        <end position="328"/>
    </location>
</feature>
<evidence type="ECO:0000256" key="8">
    <source>
        <dbReference type="ARBA" id="ARBA00022989"/>
    </source>
</evidence>
<dbReference type="InterPro" id="IPR003439">
    <property type="entry name" value="ABC_transporter-like_ATP-bd"/>
</dbReference>
<dbReference type="Pfam" id="PF12698">
    <property type="entry name" value="ABC2_membrane_3"/>
    <property type="match status" value="1"/>
</dbReference>
<keyword evidence="9 10" id="KW-0472">Membrane</keyword>
<evidence type="ECO:0000256" key="4">
    <source>
        <dbReference type="ARBA" id="ARBA00022692"/>
    </source>
</evidence>
<dbReference type="GO" id="GO:0005319">
    <property type="term" value="F:lipid transporter activity"/>
    <property type="evidence" value="ECO:0007669"/>
    <property type="project" value="TreeGrafter"/>
</dbReference>
<dbReference type="InterPro" id="IPR013525">
    <property type="entry name" value="ABC2_TM"/>
</dbReference>
<dbReference type="SMART" id="SM00382">
    <property type="entry name" value="AAA"/>
    <property type="match status" value="2"/>
</dbReference>
<dbReference type="InterPro" id="IPR003593">
    <property type="entry name" value="AAA+_ATPase"/>
</dbReference>
<feature type="transmembrane region" description="Helical" evidence="10">
    <location>
        <begin position="334"/>
        <end position="353"/>
    </location>
</feature>
<evidence type="ECO:0000256" key="9">
    <source>
        <dbReference type="ARBA" id="ARBA00023136"/>
    </source>
</evidence>
<dbReference type="Proteomes" id="UP000567179">
    <property type="component" value="Unassembled WGS sequence"/>
</dbReference>
<dbReference type="GO" id="GO:0016020">
    <property type="term" value="C:membrane"/>
    <property type="evidence" value="ECO:0007669"/>
    <property type="project" value="UniProtKB-SubCell"/>
</dbReference>
<comment type="similarity">
    <text evidence="2">Belongs to the ABC transporter superfamily. ABCA family.</text>
</comment>
<gene>
    <name evidence="12" type="ORF">D9619_002489</name>
</gene>
<keyword evidence="13" id="KW-1185">Reference proteome</keyword>
<keyword evidence="5" id="KW-0677">Repeat</keyword>
<dbReference type="InterPro" id="IPR026082">
    <property type="entry name" value="ABCA"/>
</dbReference>
<feature type="transmembrane region" description="Helical" evidence="10">
    <location>
        <begin position="228"/>
        <end position="245"/>
    </location>
</feature>
<protein>
    <recommendedName>
        <fullName evidence="11">ABC transporter domain-containing protein</fullName>
    </recommendedName>
</protein>